<evidence type="ECO:0000313" key="1">
    <source>
        <dbReference type="EMBL" id="AUC23501.1"/>
    </source>
</evidence>
<dbReference type="Proteomes" id="UP001228636">
    <property type="component" value="Unassembled WGS sequence"/>
</dbReference>
<accession>A0AAJ1QWF8</accession>
<reference evidence="2 4" key="1">
    <citation type="journal article" date="2014" name="Int. J. Syst. Evol. Microbiol.">
        <title>Complete genome sequence of Corynebacterium casei LMG S-19264T (=DSM 44701T), isolated from a smear-ripened cheese.</title>
        <authorList>
            <consortium name="US DOE Joint Genome Institute (JGI-PGF)"/>
            <person name="Walter F."/>
            <person name="Albersmeier A."/>
            <person name="Kalinowski J."/>
            <person name="Ruckert C."/>
        </authorList>
    </citation>
    <scope>NUCLEOTIDE SEQUENCE [LARGE SCALE GENOMIC DNA]</scope>
    <source>
        <strain evidence="2 4">CECT 8670</strain>
    </source>
</reference>
<sequence>MKITIMSIICLIILVLIVAGCSNYIGISKKKASLNLETYLQREYNGRLVFSDLKRFFNAATMDPNMFGVLIFDKDIPEIEFYTHINVKEILENDTLPMYPISDLMTFDDLYQDAVKQYETRQAVIADFKNEIPEIIFSTETIELNFKRNLKPNELEDVTTRFVVSLNENFKELNTSFQFSLVIKTLTYPEGFIIIPLEIEDGKWQRKPYILSESNSDFNVLKTMVHKNIQAKLETPYPYYKITEHSKIYMDKSSLSKGAWLQYLEDKRITNEGKGKWKNPQTGLYVVYFDLDSKFIYRGELLTEENDKMSYVKELRQIIETIEKEGIRTK</sequence>
<evidence type="ECO:0000313" key="2">
    <source>
        <dbReference type="EMBL" id="MDN3619594.1"/>
    </source>
</evidence>
<gene>
    <name evidence="1" type="ORF">BTO15_15955</name>
    <name evidence="2" type="ORF">QWY81_09030</name>
</gene>
<dbReference type="RefSeq" id="WP_165730906.1">
    <property type="nucleotide sequence ID" value="NZ_CP019336.1"/>
</dbReference>
<name>A0AAJ1QWF8_9FLAO</name>
<dbReference type="Proteomes" id="UP000232721">
    <property type="component" value="Chromosome"/>
</dbReference>
<dbReference type="EMBL" id="CP019336">
    <property type="protein sequence ID" value="AUC23501.1"/>
    <property type="molecule type" value="Genomic_DNA"/>
</dbReference>
<evidence type="ECO:0000313" key="3">
    <source>
        <dbReference type="Proteomes" id="UP000232721"/>
    </source>
</evidence>
<dbReference type="EMBL" id="JAUFQH010000006">
    <property type="protein sequence ID" value="MDN3619594.1"/>
    <property type="molecule type" value="Genomic_DNA"/>
</dbReference>
<organism evidence="2 4">
    <name type="scientific">Polaribacter sejongensis</name>
    <dbReference type="NCBI Taxonomy" id="985043"/>
    <lineage>
        <taxon>Bacteria</taxon>
        <taxon>Pseudomonadati</taxon>
        <taxon>Bacteroidota</taxon>
        <taxon>Flavobacteriia</taxon>
        <taxon>Flavobacteriales</taxon>
        <taxon>Flavobacteriaceae</taxon>
    </lineage>
</organism>
<dbReference type="PROSITE" id="PS51257">
    <property type="entry name" value="PROKAR_LIPOPROTEIN"/>
    <property type="match status" value="1"/>
</dbReference>
<reference evidence="2" key="3">
    <citation type="submission" date="2023-06" db="EMBL/GenBank/DDBJ databases">
        <authorList>
            <person name="Lucena T."/>
            <person name="Sun Q."/>
        </authorList>
    </citation>
    <scope>NUCLEOTIDE SEQUENCE</scope>
    <source>
        <strain evidence="2">CECT 8670</strain>
    </source>
</reference>
<protein>
    <submittedName>
        <fullName evidence="2">Uncharacterized protein</fullName>
    </submittedName>
</protein>
<evidence type="ECO:0000313" key="4">
    <source>
        <dbReference type="Proteomes" id="UP001228636"/>
    </source>
</evidence>
<keyword evidence="3" id="KW-1185">Reference proteome</keyword>
<proteinExistence type="predicted"/>
<reference evidence="1 3" key="2">
    <citation type="submission" date="2017-02" db="EMBL/GenBank/DDBJ databases">
        <title>Trade-off between light-utilization and light-protection in marine flavobacteria.</title>
        <authorList>
            <person name="Kumagai Y."/>
            <person name="Yoshizawa S."/>
            <person name="Kogure K."/>
            <person name="Iwasaki W."/>
        </authorList>
    </citation>
    <scope>NUCLEOTIDE SEQUENCE [LARGE SCALE GENOMIC DNA]</scope>
    <source>
        <strain evidence="1 3">KCTC 23670</strain>
    </source>
</reference>
<dbReference type="AlphaFoldDB" id="A0AAJ1QWF8"/>